<keyword evidence="3" id="KW-1185">Reference proteome</keyword>
<keyword evidence="2" id="KW-0963">Cytoplasm</keyword>
<reference evidence="3" key="1">
    <citation type="submission" date="2024-06" db="UniProtKB">
        <authorList>
            <consortium name="RefSeq"/>
        </authorList>
    </citation>
    <scope>NUCLEOTIDE SEQUENCE [LARGE SCALE GENOMIC DNA]</scope>
</reference>
<dbReference type="RefSeq" id="XP_040482216.1">
    <property type="nucleotide sequence ID" value="XM_040626282.1"/>
</dbReference>
<evidence type="ECO:0000256" key="2">
    <source>
        <dbReference type="ARBA" id="ARBA00022490"/>
    </source>
</evidence>
<reference evidence="4" key="2">
    <citation type="submission" date="2025-08" db="UniProtKB">
        <authorList>
            <consortium name="RefSeq"/>
        </authorList>
    </citation>
    <scope>IDENTIFICATION</scope>
    <source>
        <tissue evidence="4">Whole blood</tissue>
    </source>
</reference>
<dbReference type="GeneID" id="103672983"/>
<dbReference type="KEGG" id="umr:103672983"/>
<protein>
    <submittedName>
        <fullName evidence="4">Cancer/testis antigen 55</fullName>
    </submittedName>
</protein>
<organism evidence="3 4">
    <name type="scientific">Ursus maritimus</name>
    <name type="common">Polar bear</name>
    <name type="synonym">Thalarctos maritimus</name>
    <dbReference type="NCBI Taxonomy" id="29073"/>
    <lineage>
        <taxon>Eukaryota</taxon>
        <taxon>Metazoa</taxon>
        <taxon>Chordata</taxon>
        <taxon>Craniata</taxon>
        <taxon>Vertebrata</taxon>
        <taxon>Euteleostomi</taxon>
        <taxon>Mammalia</taxon>
        <taxon>Eutheria</taxon>
        <taxon>Laurasiatheria</taxon>
        <taxon>Carnivora</taxon>
        <taxon>Caniformia</taxon>
        <taxon>Ursidae</taxon>
        <taxon>Ursus</taxon>
    </lineage>
</organism>
<gene>
    <name evidence="4" type="primary">CT55</name>
</gene>
<name>A0A8M1FFS1_URSMA</name>
<dbReference type="GO" id="GO:0005737">
    <property type="term" value="C:cytoplasm"/>
    <property type="evidence" value="ECO:0007669"/>
    <property type="project" value="UniProtKB-SubCell"/>
</dbReference>
<accession>A0A8M1FFS1</accession>
<sequence length="241" mass="26892">MLRFISRALAFFRRRVNSSEAEREQQMRLLEGGDGPKTVRGVVTKIYSDYGLIDEFIYFSSDVVTGDVSLKVGQEVTAIVEEDKTYGSKAIKVDAGCDGCHGARPSDSCPRVAFGCILSEVEGADYIDHTTYFSLDVVCKGFEPYQGDRVEVEFCTQLDTLSRKAVSVKPLRHKHVHEVCITSLHGRNGVLDDSIFFTLESLKLPDGYTPQISDVVNAVVVESVQSCYVWRAISMTLVKRW</sequence>
<evidence type="ECO:0000313" key="4">
    <source>
        <dbReference type="RefSeq" id="XP_040482216.1"/>
    </source>
</evidence>
<evidence type="ECO:0000256" key="1">
    <source>
        <dbReference type="ARBA" id="ARBA00004496"/>
    </source>
</evidence>
<dbReference type="CTD" id="54967"/>
<evidence type="ECO:0000313" key="3">
    <source>
        <dbReference type="Proteomes" id="UP000261680"/>
    </source>
</evidence>
<comment type="subcellular location">
    <subcellularLocation>
        <location evidence="1">Cytoplasm</location>
    </subcellularLocation>
</comment>
<dbReference type="AlphaFoldDB" id="A0A8M1FFS1"/>
<dbReference type="Proteomes" id="UP000261680">
    <property type="component" value="Chromosome X"/>
</dbReference>
<dbReference type="OrthoDB" id="9573766at2759"/>
<proteinExistence type="predicted"/>
<dbReference type="PANTHER" id="PTHR45418">
    <property type="entry name" value="CANCER/TESTIS ANTIGEN 55"/>
    <property type="match status" value="1"/>
</dbReference>
<dbReference type="PANTHER" id="PTHR45418:SF1">
    <property type="entry name" value="CANCER_TESTIS ANTIGEN 55"/>
    <property type="match status" value="1"/>
</dbReference>